<keyword evidence="4 7" id="KW-0747">Spliceosome</keyword>
<accession>A0A553NBI2</accession>
<keyword evidence="3 7" id="KW-0507">mRNA processing</keyword>
<feature type="compositionally biased region" description="Low complexity" evidence="8">
    <location>
        <begin position="1"/>
        <end position="24"/>
    </location>
</feature>
<evidence type="ECO:0000256" key="2">
    <source>
        <dbReference type="ARBA" id="ARBA00006164"/>
    </source>
</evidence>
<dbReference type="STRING" id="6832.A0A553NBI2"/>
<evidence type="ECO:0000256" key="6">
    <source>
        <dbReference type="ARBA" id="ARBA00023242"/>
    </source>
</evidence>
<feature type="region of interest" description="Disordered" evidence="8">
    <location>
        <begin position="258"/>
        <end position="416"/>
    </location>
</feature>
<dbReference type="OMA" id="KERPQSH"/>
<keyword evidence="5 7" id="KW-0508">mRNA splicing</keyword>
<evidence type="ECO:0000256" key="3">
    <source>
        <dbReference type="ARBA" id="ARBA00022664"/>
    </source>
</evidence>
<dbReference type="PANTHER" id="PTHR23142">
    <property type="entry name" value="PRE-MRNA-SPLICING FACTOR 38A-RELATED"/>
    <property type="match status" value="1"/>
</dbReference>
<keyword evidence="6 7" id="KW-0539">Nucleus</keyword>
<feature type="compositionally biased region" description="Basic and acidic residues" evidence="8">
    <location>
        <begin position="274"/>
        <end position="332"/>
    </location>
</feature>
<dbReference type="GO" id="GO:0005681">
    <property type="term" value="C:spliceosomal complex"/>
    <property type="evidence" value="ECO:0007669"/>
    <property type="project" value="UniProtKB-KW"/>
</dbReference>
<dbReference type="AlphaFoldDB" id="A0A553NBI2"/>
<evidence type="ECO:0000256" key="7">
    <source>
        <dbReference type="RuleBase" id="RU367025"/>
    </source>
</evidence>
<dbReference type="Proteomes" id="UP000318571">
    <property type="component" value="Chromosome 10"/>
</dbReference>
<reference evidence="9 10" key="1">
    <citation type="journal article" date="2018" name="Nat. Ecol. Evol.">
        <title>Genomic signatures of mitonuclear coevolution across populations of Tigriopus californicus.</title>
        <authorList>
            <person name="Barreto F.S."/>
            <person name="Watson E.T."/>
            <person name="Lima T.G."/>
            <person name="Willett C.S."/>
            <person name="Edmands S."/>
            <person name="Li W."/>
            <person name="Burton R.S."/>
        </authorList>
    </citation>
    <scope>NUCLEOTIDE SEQUENCE [LARGE SCALE GENOMIC DNA]</scope>
    <source>
        <strain evidence="9 10">San Diego</strain>
    </source>
</reference>
<feature type="compositionally biased region" description="Polar residues" evidence="8">
    <location>
        <begin position="259"/>
        <end position="273"/>
    </location>
</feature>
<gene>
    <name evidence="9" type="ORF">TCAL_00850</name>
</gene>
<comment type="similarity">
    <text evidence="2 7">Belongs to the PRP38 family.</text>
</comment>
<dbReference type="EMBL" id="VCGU01000458">
    <property type="protein sequence ID" value="TRY62777.1"/>
    <property type="molecule type" value="Genomic_DNA"/>
</dbReference>
<dbReference type="InterPro" id="IPR005037">
    <property type="entry name" value="PRP38"/>
</dbReference>
<evidence type="ECO:0000256" key="4">
    <source>
        <dbReference type="ARBA" id="ARBA00022728"/>
    </source>
</evidence>
<feature type="compositionally biased region" description="Basic residues" evidence="8">
    <location>
        <begin position="333"/>
        <end position="349"/>
    </location>
</feature>
<comment type="subcellular location">
    <subcellularLocation>
        <location evidence="1 7">Nucleus</location>
    </subcellularLocation>
</comment>
<protein>
    <recommendedName>
        <fullName evidence="7">Pre-mRNA-splicing factor 38</fullName>
    </recommendedName>
</protein>
<feature type="non-terminal residue" evidence="9">
    <location>
        <position position="416"/>
    </location>
</feature>
<evidence type="ECO:0000313" key="9">
    <source>
        <dbReference type="EMBL" id="TRY62777.1"/>
    </source>
</evidence>
<evidence type="ECO:0000313" key="10">
    <source>
        <dbReference type="Proteomes" id="UP000318571"/>
    </source>
</evidence>
<sequence>MYYHPSAVVHAPPPASSSSSSLSLEAARGAPFHGNEAHYNGGHANVDEEEDDDDPTVCKNPKQGNVLPIHGNAATLNINNLILTNIQGSPYFKVSLFALKTYHEVIDEIYYKVDHLEPWERGSRKTSGQTGMCGGVRGVGAGGIVSSAYCLLFKLGTLKLTRKQLNGLINHSDSPYIRGLGFMYIRYTQSPSDLWEWFEPYLEDTEMIDVKAGGGKQITIGAMVKSFLEKLEWFDTRFPRIPVHTQKQINANLEEYYPSGTSAGTASFEPQTEISERSDDRSNYREPRGMDHRSPDARKTTSRRSRDWSESRSKDVSYENDRDSNRKREREHSRHKHARKKRSRSRSRSRSRDDGRKRSHKKTKERRRSRSRDRDHNRRRDDPSRKERSAPYEDELRKYSKERKKSKKHRSRTEAV</sequence>
<name>A0A553NBI2_TIGCA</name>
<proteinExistence type="inferred from homology"/>
<feature type="region of interest" description="Disordered" evidence="8">
    <location>
        <begin position="1"/>
        <end position="61"/>
    </location>
</feature>
<evidence type="ECO:0000256" key="5">
    <source>
        <dbReference type="ARBA" id="ARBA00023187"/>
    </source>
</evidence>
<keyword evidence="10" id="KW-1185">Reference proteome</keyword>
<comment type="caution">
    <text evidence="9">The sequence shown here is derived from an EMBL/GenBank/DDBJ whole genome shotgun (WGS) entry which is preliminary data.</text>
</comment>
<organism evidence="9 10">
    <name type="scientific">Tigriopus californicus</name>
    <name type="common">Marine copepod</name>
    <dbReference type="NCBI Taxonomy" id="6832"/>
    <lineage>
        <taxon>Eukaryota</taxon>
        <taxon>Metazoa</taxon>
        <taxon>Ecdysozoa</taxon>
        <taxon>Arthropoda</taxon>
        <taxon>Crustacea</taxon>
        <taxon>Multicrustacea</taxon>
        <taxon>Hexanauplia</taxon>
        <taxon>Copepoda</taxon>
        <taxon>Harpacticoida</taxon>
        <taxon>Harpacticidae</taxon>
        <taxon>Tigriopus</taxon>
    </lineage>
</organism>
<feature type="compositionally biased region" description="Basic residues" evidence="8">
    <location>
        <begin position="400"/>
        <end position="416"/>
    </location>
</feature>
<evidence type="ECO:0000256" key="1">
    <source>
        <dbReference type="ARBA" id="ARBA00004123"/>
    </source>
</evidence>
<dbReference type="Pfam" id="PF03371">
    <property type="entry name" value="PRP38"/>
    <property type="match status" value="1"/>
</dbReference>
<evidence type="ECO:0000256" key="8">
    <source>
        <dbReference type="SAM" id="MobiDB-lite"/>
    </source>
</evidence>
<feature type="compositionally biased region" description="Basic and acidic residues" evidence="8">
    <location>
        <begin position="372"/>
        <end position="399"/>
    </location>
</feature>
<comment type="function">
    <text evidence="7">Required for pre-mRNA splicing.</text>
</comment>
<dbReference type="GO" id="GO:0000398">
    <property type="term" value="P:mRNA splicing, via spliceosome"/>
    <property type="evidence" value="ECO:0007669"/>
    <property type="project" value="UniProtKB-UniRule"/>
</dbReference>
<feature type="compositionally biased region" description="Basic residues" evidence="8">
    <location>
        <begin position="357"/>
        <end position="371"/>
    </location>
</feature>